<evidence type="ECO:0000256" key="3">
    <source>
        <dbReference type="ARBA" id="ARBA00023163"/>
    </source>
</evidence>
<evidence type="ECO:0000313" key="6">
    <source>
        <dbReference type="EMBL" id="STZ14086.1"/>
    </source>
</evidence>
<evidence type="ECO:0000259" key="4">
    <source>
        <dbReference type="PROSITE" id="PS51118"/>
    </source>
</evidence>
<organism evidence="5 7">
    <name type="scientific">Moraxella caviae</name>
    <dbReference type="NCBI Taxonomy" id="34060"/>
    <lineage>
        <taxon>Bacteria</taxon>
        <taxon>Pseudomonadati</taxon>
        <taxon>Pseudomonadota</taxon>
        <taxon>Gammaproteobacteria</taxon>
        <taxon>Moraxellales</taxon>
        <taxon>Moraxellaceae</taxon>
        <taxon>Moraxella</taxon>
    </lineage>
</organism>
<dbReference type="PANTHER" id="PTHR33204:SF37">
    <property type="entry name" value="HTH-TYPE TRANSCRIPTIONAL REGULATOR YODB"/>
    <property type="match status" value="1"/>
</dbReference>
<dbReference type="PROSITE" id="PS51118">
    <property type="entry name" value="HTH_HXLR"/>
    <property type="match status" value="1"/>
</dbReference>
<proteinExistence type="predicted"/>
<reference evidence="6 8" key="2">
    <citation type="submission" date="2018-06" db="EMBL/GenBank/DDBJ databases">
        <authorList>
            <consortium name="Pathogen Informatics"/>
            <person name="Doyle S."/>
        </authorList>
    </citation>
    <scope>NUCLEOTIDE SEQUENCE [LARGE SCALE GENOMIC DNA]</scope>
    <source>
        <strain evidence="6 8">NCTC10293</strain>
    </source>
</reference>
<dbReference type="InterPro" id="IPR002577">
    <property type="entry name" value="HTH_HxlR"/>
</dbReference>
<evidence type="ECO:0000313" key="5">
    <source>
        <dbReference type="EMBL" id="OOR93428.1"/>
    </source>
</evidence>
<keyword evidence="1" id="KW-0805">Transcription regulation</keyword>
<dbReference type="GO" id="GO:0003677">
    <property type="term" value="F:DNA binding"/>
    <property type="evidence" value="ECO:0007669"/>
    <property type="project" value="UniProtKB-KW"/>
</dbReference>
<dbReference type="AlphaFoldDB" id="A0A1T0ACM9"/>
<dbReference type="InterPro" id="IPR036390">
    <property type="entry name" value="WH_DNA-bd_sf"/>
</dbReference>
<dbReference type="Pfam" id="PF01638">
    <property type="entry name" value="HxlR"/>
    <property type="match status" value="1"/>
</dbReference>
<keyword evidence="2" id="KW-0238">DNA-binding</keyword>
<dbReference type="RefSeq" id="WP_078275510.1">
    <property type="nucleotide sequence ID" value="NZ_CAACXO010000020.1"/>
</dbReference>
<keyword evidence="3" id="KW-0804">Transcription</keyword>
<dbReference type="Proteomes" id="UP000190435">
    <property type="component" value="Unassembled WGS sequence"/>
</dbReference>
<dbReference type="Gene3D" id="1.10.10.10">
    <property type="entry name" value="Winged helix-like DNA-binding domain superfamily/Winged helix DNA-binding domain"/>
    <property type="match status" value="1"/>
</dbReference>
<sequence>MNDDKERGNVLAKACPSRQILEHLTSRWGVFVLIVLRDGTLRFSEIRRRIEGISERMLTLTLQNLQADGMVVRTDYHTVPPKVDYQLSEYGAVAAAKIYDLVDWLEINLDEILDKTKQS</sequence>
<dbReference type="EMBL" id="MUXU01000004">
    <property type="protein sequence ID" value="OOR93428.1"/>
    <property type="molecule type" value="Genomic_DNA"/>
</dbReference>
<dbReference type="EMBL" id="UGQE01000004">
    <property type="protein sequence ID" value="STZ14086.1"/>
    <property type="molecule type" value="Genomic_DNA"/>
</dbReference>
<dbReference type="STRING" id="34060.B0181_00340"/>
<keyword evidence="7" id="KW-1185">Reference proteome</keyword>
<dbReference type="PANTHER" id="PTHR33204">
    <property type="entry name" value="TRANSCRIPTIONAL REGULATOR, MARR FAMILY"/>
    <property type="match status" value="1"/>
</dbReference>
<dbReference type="Proteomes" id="UP000255279">
    <property type="component" value="Unassembled WGS sequence"/>
</dbReference>
<evidence type="ECO:0000313" key="8">
    <source>
        <dbReference type="Proteomes" id="UP000255279"/>
    </source>
</evidence>
<evidence type="ECO:0000313" key="7">
    <source>
        <dbReference type="Proteomes" id="UP000190435"/>
    </source>
</evidence>
<dbReference type="SUPFAM" id="SSF46785">
    <property type="entry name" value="Winged helix' DNA-binding domain"/>
    <property type="match status" value="1"/>
</dbReference>
<protein>
    <submittedName>
        <fullName evidence="5">HxlR family transcriptional regulator</fullName>
    </submittedName>
</protein>
<dbReference type="InterPro" id="IPR036388">
    <property type="entry name" value="WH-like_DNA-bd_sf"/>
</dbReference>
<reference evidence="5 7" key="1">
    <citation type="submission" date="2017-02" db="EMBL/GenBank/DDBJ databases">
        <title>Draft genome sequence of Moraxella caviae CCUG 355 type strain.</title>
        <authorList>
            <person name="Engstrom-Jakobsson H."/>
            <person name="Salva-Serra F."/>
            <person name="Thorell K."/>
            <person name="Gonzales-Siles L."/>
            <person name="Karlsson R."/>
            <person name="Boulund F."/>
            <person name="Engstrand L."/>
            <person name="Moore E."/>
        </authorList>
    </citation>
    <scope>NUCLEOTIDE SEQUENCE [LARGE SCALE GENOMIC DNA]</scope>
    <source>
        <strain evidence="5 7">CCUG 355</strain>
    </source>
</reference>
<gene>
    <name evidence="6" type="primary">yybR</name>
    <name evidence="5" type="ORF">B0181_00340</name>
    <name evidence="6" type="ORF">NCTC10293_01675</name>
</gene>
<feature type="domain" description="HTH hxlR-type" evidence="4">
    <location>
        <begin position="15"/>
        <end position="113"/>
    </location>
</feature>
<dbReference type="OrthoDB" id="9807069at2"/>
<evidence type="ECO:0000256" key="1">
    <source>
        <dbReference type="ARBA" id="ARBA00023015"/>
    </source>
</evidence>
<name>A0A1T0ACM9_9GAMM</name>
<accession>A0A1T0ACM9</accession>
<evidence type="ECO:0000256" key="2">
    <source>
        <dbReference type="ARBA" id="ARBA00023125"/>
    </source>
</evidence>